<feature type="region of interest" description="Disordered" evidence="1">
    <location>
        <begin position="789"/>
        <end position="808"/>
    </location>
</feature>
<dbReference type="EMBL" id="KQ001681">
    <property type="protein sequence ID" value="KJP87059.1"/>
    <property type="molecule type" value="Genomic_DNA"/>
</dbReference>
<gene>
    <name evidence="4" type="ORF">AK88_03345</name>
</gene>
<feature type="compositionally biased region" description="Polar residues" evidence="1">
    <location>
        <begin position="443"/>
        <end position="453"/>
    </location>
</feature>
<evidence type="ECO:0000259" key="3">
    <source>
        <dbReference type="Pfam" id="PF12879"/>
    </source>
</evidence>
<dbReference type="RefSeq" id="XP_012336385.1">
    <property type="nucleotide sequence ID" value="XM_012480962.1"/>
</dbReference>
<organism evidence="4 5">
    <name type="scientific">Plasmodium fragile</name>
    <dbReference type="NCBI Taxonomy" id="5857"/>
    <lineage>
        <taxon>Eukaryota</taxon>
        <taxon>Sar</taxon>
        <taxon>Alveolata</taxon>
        <taxon>Apicomplexa</taxon>
        <taxon>Aconoidasida</taxon>
        <taxon>Haemosporida</taxon>
        <taxon>Plasmodiidae</taxon>
        <taxon>Plasmodium</taxon>
        <taxon>Plasmodium (Plasmodium)</taxon>
    </lineage>
</organism>
<dbReference type="Pfam" id="PF12879">
    <property type="entry name" value="SICA_C"/>
    <property type="match status" value="1"/>
</dbReference>
<proteinExistence type="predicted"/>
<feature type="compositionally biased region" description="Low complexity" evidence="1">
    <location>
        <begin position="407"/>
        <end position="421"/>
    </location>
</feature>
<reference evidence="4 5" key="1">
    <citation type="submission" date="2014-03" db="EMBL/GenBank/DDBJ databases">
        <title>The Genome Sequence of Plasmodium fragile nilgiri.</title>
        <authorList>
            <consortium name="The Broad Institute Genomics Platform"/>
            <consortium name="The Broad Institute Genome Sequencing Center for Infectious Disease"/>
            <person name="Neafsey D."/>
            <person name="Duraisingh M."/>
            <person name="Young S.K."/>
            <person name="Zeng Q."/>
            <person name="Gargeya S."/>
            <person name="Abouelleil A."/>
            <person name="Alvarado L."/>
            <person name="Chapman S.B."/>
            <person name="Gainer-Dewar J."/>
            <person name="Goldberg J."/>
            <person name="Griggs A."/>
            <person name="Gujja S."/>
            <person name="Hansen M."/>
            <person name="Howarth C."/>
            <person name="Imamovic A."/>
            <person name="Larimer J."/>
            <person name="Pearson M."/>
            <person name="Poon T.W."/>
            <person name="Priest M."/>
            <person name="Roberts A."/>
            <person name="Saif S."/>
            <person name="Shea T."/>
            <person name="Sykes S."/>
            <person name="Wortman J."/>
            <person name="Nusbaum C."/>
            <person name="Birren B."/>
        </authorList>
    </citation>
    <scope>NUCLEOTIDE SEQUENCE [LARGE SCALE GENOMIC DNA]</scope>
    <source>
        <strain evidence="5">nilgiri</strain>
    </source>
</reference>
<feature type="compositionally biased region" description="Polar residues" evidence="1">
    <location>
        <begin position="613"/>
        <end position="627"/>
    </location>
</feature>
<evidence type="ECO:0000256" key="2">
    <source>
        <dbReference type="SAM" id="Phobius"/>
    </source>
</evidence>
<feature type="compositionally biased region" description="Polar residues" evidence="1">
    <location>
        <begin position="550"/>
        <end position="582"/>
    </location>
</feature>
<feature type="compositionally biased region" description="Pro residues" evidence="1">
    <location>
        <begin position="296"/>
        <end position="306"/>
    </location>
</feature>
<feature type="compositionally biased region" description="Basic and acidic residues" evidence="1">
    <location>
        <begin position="372"/>
        <end position="384"/>
    </location>
</feature>
<evidence type="ECO:0000313" key="4">
    <source>
        <dbReference type="EMBL" id="KJP87059.1"/>
    </source>
</evidence>
<name>A0A0D9QJ45_PLAFR</name>
<dbReference type="OrthoDB" id="375150at2759"/>
<sequence>MEQRVNDGVIKGICGEAHDQDNGQALDSRQRDICELTLIALSFKHGIKLGASGENPESAKTGEDGIMQYMKCILVNIFMKRILGKTCVDTDGGKNAFNAAKGLMTAQSGTPRNTTCEGKDLISGDKSKRPEDWTLLEIMGRWFDRHTKGLKDGNVGALGEGCMVEKKETHGGREENLGDLKETVKKQMEEVGDDIAKKIERILPKVKTCTSKECVKSAIEQEKQKDSLPKAPKGKGDQQSGPPRTSQGTQASSTPGGSDKKEGLLPPQKEAEAEAPSSPKLVDAAPEGRSEDHGKPPLPPPAPPPAQTTSDGDTGPAGAVGGPDAPEPTSRTPAGEAPKVEPADSITHGSGQKPEGPTLGAEPSSQPASAIKESETKNTQDKASVDGIPTVGLPSSGEAASPKEHLGQAGSAAGSTSTDTSNTVENHEQAEASGPPIAADGENSPNDSTQDSVSKPGAQHNRDNQEDTVSQGSGSQNGQRDPDAVHVKGAKDHAREAGPTSPKDNTEEDTGQATATTVRVTHTDGPDGNNSHAGASCTADSSSSSSSSSGGQAQNNSPVPTHVQSAGTQLTSSPSIDQTTVPVGQGTPATLPDTSSGKANEAGKAPTLRDRASSSGGSTLREQQPTAWSPEPFDPKDLIPYTPAIIPAAVGIGIIAFFLWKYFAFLGKKRRRTYRTVRDVPSPPLDEEILEHLQRGAPPADYGYTMVRDTQPSSISGRGRPPRVHTRTIIELHLEVLNECEATEWENVKEDYWKLVVQEFARDLEQEGDTNNNTLGVSTSHAALATHDATTDHSTTQGRLTRDPTATDVCPPHDCDSWSCMEHIDFDAEQHAHSSHRQANSAHDWHTHWIPWIDRNKHIMREFTTQPWFNSLKSEWKQYYQQHASSAMSWQSELGEAATVKMMKLRLWKEWVAQQHRQMRMYNAEEWFQHLLHTVQEETVSDNGAVPRVEKHLEVEQVMAAEHMLRVTAIPCTQPLHPQPYMKQRLTANTWILILALVIEQCEVERSLQEKELYVDDLLEHL</sequence>
<feature type="compositionally biased region" description="Polar residues" evidence="1">
    <location>
        <begin position="237"/>
        <end position="256"/>
    </location>
</feature>
<feature type="domain" description="Schizont-infected cell agglutination C-terminal" evidence="3">
    <location>
        <begin position="661"/>
        <end position="761"/>
    </location>
</feature>
<feature type="compositionally biased region" description="Polar residues" evidence="1">
    <location>
        <begin position="467"/>
        <end position="479"/>
    </location>
</feature>
<evidence type="ECO:0000256" key="1">
    <source>
        <dbReference type="SAM" id="MobiDB-lite"/>
    </source>
</evidence>
<dbReference type="AlphaFoldDB" id="A0A0D9QJ45"/>
<keyword evidence="5" id="KW-1185">Reference proteome</keyword>
<dbReference type="GeneID" id="24268659"/>
<evidence type="ECO:0000313" key="5">
    <source>
        <dbReference type="Proteomes" id="UP000054561"/>
    </source>
</evidence>
<feature type="compositionally biased region" description="Polar residues" evidence="1">
    <location>
        <begin position="511"/>
        <end position="520"/>
    </location>
</feature>
<keyword evidence="2" id="KW-1133">Transmembrane helix</keyword>
<dbReference type="Proteomes" id="UP000054561">
    <property type="component" value="Unassembled WGS sequence"/>
</dbReference>
<dbReference type="VEuPathDB" id="PlasmoDB:AK88_03345"/>
<feature type="region of interest" description="Disordered" evidence="1">
    <location>
        <begin position="220"/>
        <end position="634"/>
    </location>
</feature>
<feature type="compositionally biased region" description="Basic and acidic residues" evidence="1">
    <location>
        <begin position="480"/>
        <end position="496"/>
    </location>
</feature>
<accession>A0A0D9QJ45</accession>
<keyword evidence="2" id="KW-0472">Membrane</keyword>
<feature type="compositionally biased region" description="Basic and acidic residues" evidence="1">
    <location>
        <begin position="286"/>
        <end position="295"/>
    </location>
</feature>
<dbReference type="OMA" id="GWNPNQD"/>
<feature type="transmembrane region" description="Helical" evidence="2">
    <location>
        <begin position="644"/>
        <end position="665"/>
    </location>
</feature>
<protein>
    <recommendedName>
        <fullName evidence="3">Schizont-infected cell agglutination C-terminal domain-containing protein</fullName>
    </recommendedName>
</protein>
<keyword evidence="2" id="KW-0812">Transmembrane</keyword>
<dbReference type="InterPro" id="IPR024288">
    <property type="entry name" value="SICA_C"/>
</dbReference>